<evidence type="ECO:0000256" key="2">
    <source>
        <dbReference type="ARBA" id="ARBA00006809"/>
    </source>
</evidence>
<dbReference type="GO" id="GO:0005730">
    <property type="term" value="C:nucleolus"/>
    <property type="evidence" value="ECO:0007669"/>
    <property type="project" value="InterPro"/>
</dbReference>
<feature type="region of interest" description="Disordered" evidence="4">
    <location>
        <begin position="756"/>
        <end position="835"/>
    </location>
</feature>
<accession>A0A5J4YJQ1</accession>
<dbReference type="EMBL" id="VRMN01000013">
    <property type="protein sequence ID" value="KAA8491458.1"/>
    <property type="molecule type" value="Genomic_DNA"/>
</dbReference>
<dbReference type="GO" id="GO:0003677">
    <property type="term" value="F:DNA binding"/>
    <property type="evidence" value="ECO:0007669"/>
    <property type="project" value="InterPro"/>
</dbReference>
<evidence type="ECO:0000313" key="6">
    <source>
        <dbReference type="Proteomes" id="UP000324585"/>
    </source>
</evidence>
<feature type="compositionally biased region" description="Basic and acidic residues" evidence="4">
    <location>
        <begin position="812"/>
        <end position="828"/>
    </location>
</feature>
<dbReference type="GO" id="GO:0006355">
    <property type="term" value="P:regulation of DNA-templated transcription"/>
    <property type="evidence" value="ECO:0007669"/>
    <property type="project" value="InterPro"/>
</dbReference>
<proteinExistence type="inferred from homology"/>
<feature type="compositionally biased region" description="Acidic residues" evidence="4">
    <location>
        <begin position="760"/>
        <end position="788"/>
    </location>
</feature>
<protein>
    <recommendedName>
        <fullName evidence="7">DNA polymerase V</fullName>
    </recommendedName>
</protein>
<dbReference type="SUPFAM" id="SSF48371">
    <property type="entry name" value="ARM repeat"/>
    <property type="match status" value="1"/>
</dbReference>
<evidence type="ECO:0000256" key="4">
    <source>
        <dbReference type="SAM" id="MobiDB-lite"/>
    </source>
</evidence>
<dbReference type="PANTHER" id="PTHR13213:SF2">
    <property type="entry name" value="MYB-BINDING PROTEIN 1A"/>
    <property type="match status" value="1"/>
</dbReference>
<comment type="caution">
    <text evidence="5">The sequence shown here is derived from an EMBL/GenBank/DDBJ whole genome shotgun (WGS) entry which is preliminary data.</text>
</comment>
<dbReference type="AlphaFoldDB" id="A0A5J4YJQ1"/>
<reference evidence="6" key="1">
    <citation type="journal article" date="2019" name="Nat. Commun.">
        <title>Expansion of phycobilisome linker gene families in mesophilic red algae.</title>
        <authorList>
            <person name="Lee J."/>
            <person name="Kim D."/>
            <person name="Bhattacharya D."/>
            <person name="Yoon H.S."/>
        </authorList>
    </citation>
    <scope>NUCLEOTIDE SEQUENCE [LARGE SCALE GENOMIC DNA]</scope>
    <source>
        <strain evidence="6">CCMP 1328</strain>
    </source>
</reference>
<dbReference type="Pfam" id="PF04931">
    <property type="entry name" value="DNA_pol_phi"/>
    <property type="match status" value="1"/>
</dbReference>
<dbReference type="InterPro" id="IPR016024">
    <property type="entry name" value="ARM-type_fold"/>
</dbReference>
<evidence type="ECO:0000256" key="3">
    <source>
        <dbReference type="ARBA" id="ARBA00023242"/>
    </source>
</evidence>
<dbReference type="Proteomes" id="UP000324585">
    <property type="component" value="Unassembled WGS sequence"/>
</dbReference>
<evidence type="ECO:0000256" key="1">
    <source>
        <dbReference type="ARBA" id="ARBA00004123"/>
    </source>
</evidence>
<comment type="subcellular location">
    <subcellularLocation>
        <location evidence="1">Nucleus</location>
    </subcellularLocation>
</comment>
<name>A0A5J4YJQ1_PORPP</name>
<feature type="region of interest" description="Disordered" evidence="4">
    <location>
        <begin position="163"/>
        <end position="184"/>
    </location>
</feature>
<comment type="similarity">
    <text evidence="2">Belongs to the MYBBP1A family.</text>
</comment>
<organism evidence="5 6">
    <name type="scientific">Porphyridium purpureum</name>
    <name type="common">Red alga</name>
    <name type="synonym">Porphyridium cruentum</name>
    <dbReference type="NCBI Taxonomy" id="35688"/>
    <lineage>
        <taxon>Eukaryota</taxon>
        <taxon>Rhodophyta</taxon>
        <taxon>Bangiophyceae</taxon>
        <taxon>Porphyridiales</taxon>
        <taxon>Porphyridiaceae</taxon>
        <taxon>Porphyridium</taxon>
    </lineage>
</organism>
<dbReference type="InterPro" id="IPR007015">
    <property type="entry name" value="DNA_pol_V/MYBBP1A"/>
</dbReference>
<feature type="compositionally biased region" description="Polar residues" evidence="4">
    <location>
        <begin position="173"/>
        <end position="184"/>
    </location>
</feature>
<sequence>MEQMGRATVVAAAATSALQVPEHVRLEIEQCRNPDATRRAQAARALARATTAHEQQMQLSDGVNAVSKYVLRRLVQGLASCNEFARPGFAAALCAVLRGDENEATASRDNSSRLRAVAVEILDNAYPTTLFTLGKKAREAREAALARVFFWTAYVKSFGPVPSRAPREANGDKTLTSARGGLTSQGNSLKELALQAESGKLSSQTRPSIPAADVHMVVSQLCELSKLTHWGLHGACLRIAQFIAPQMWNEPEVLAMVTGMVAELKTSHVGLEWALFLANMTPEVQTKFSMAGSLNSSSASVLNLVYAPFSKGKQGKKLHAALLSAFETGFPPQLDETKALDVRIPRVFSQLIVLLRAHMCKSDHEELADVSISKSDKGSAETVSAVVGLFIVLWTQLIYPKMLAPFNNADKINTALAWLGTGLPWLQGKLELVLSDEVCETLGKISVTGKKVLMSHLTESARDCRVKFFDSWSDVEALVSRYFKYPHLIELVDATAFTRGIQNLKELVDNYDTKLDALTQRTMKLMLESDLGGDENKSKHRAVSKLLHLLSSCTKGSKTEGSTNSNRKTIQAHLKQLIALASKDGAKGQTVTTMLDALLEMSHKARMDVLDLVCEGFKQHGDIMVLALNMISYFREASGDSSVPVSANLESCLCSALSLCALAVSKDGADDVSVVQAEIQNVLSHFDSHVDNGAQEEPRPQMHVDEVFFIETLAELLGLDNANVRRIVNRIFREAVTSGLIAQPGLDQLVKALVGREADESNSDESDEERDSDSDSDSDDDVAAEDNEAERGGESGDESGSDSGKSSTSSEQSDKSTESEEAGSVKDDTSDDDEGLDIDAVDEAELEAFDARVSELLKGMNVKPSSSAARKAREQKMMHRSTRILQLFEVFVRELLQADKTMRALSPQTSNVELQLICIQLLVTVLQSKELAENEIVMEKAAHLLSIGLVKKLSSRRLAESVNPGRLGKSDAMELLGVVIEDAMSAMGARKASSSENVHQALGAAAAFLVNVTVQLECGEEIMDVVARSVSDVVRAYSTSRQSLNVSPSWFLDVLRRGVVAVEGQVHGLPIVGWRLLPALADASRNPRTPFLAHATIDAIHELCRIEQRARSQRQTPPDWALVWETCRALFADMVDSTSSSDQQGEAEGHAKRKRSGTASAHRINGVLAVVKAAMAAGGDQDQRGVASVRVALENLLPLVSNSAVQRRVADIITELTDHEDTTQSPIALDETKAKKKRRKQ</sequence>
<feature type="region of interest" description="Disordered" evidence="4">
    <location>
        <begin position="1138"/>
        <end position="1160"/>
    </location>
</feature>
<evidence type="ECO:0000313" key="5">
    <source>
        <dbReference type="EMBL" id="KAA8491458.1"/>
    </source>
</evidence>
<gene>
    <name evidence="5" type="ORF">FVE85_2473</name>
</gene>
<evidence type="ECO:0008006" key="7">
    <source>
        <dbReference type="Google" id="ProtNLM"/>
    </source>
</evidence>
<feature type="compositionally biased region" description="Low complexity" evidence="4">
    <location>
        <begin position="801"/>
        <end position="811"/>
    </location>
</feature>
<dbReference type="PANTHER" id="PTHR13213">
    <property type="entry name" value="MYB-BINDING PROTEIN 1A FAMILY MEMBER"/>
    <property type="match status" value="1"/>
</dbReference>
<feature type="region of interest" description="Disordered" evidence="4">
    <location>
        <begin position="1220"/>
        <end position="1241"/>
    </location>
</feature>
<keyword evidence="3" id="KW-0539">Nucleus</keyword>
<keyword evidence="6" id="KW-1185">Reference proteome</keyword>